<protein>
    <recommendedName>
        <fullName evidence="3">C-type lectin domain-containing protein</fullName>
    </recommendedName>
</protein>
<dbReference type="SUPFAM" id="SSF56436">
    <property type="entry name" value="C-type lectin-like"/>
    <property type="match status" value="2"/>
</dbReference>
<feature type="chain" id="PRO_5021215372" description="C-type lectin domain-containing protein" evidence="2">
    <location>
        <begin position="24"/>
        <end position="297"/>
    </location>
</feature>
<gene>
    <name evidence="4" type="ORF">EYF80_055737</name>
</gene>
<evidence type="ECO:0000256" key="2">
    <source>
        <dbReference type="SAM" id="SignalP"/>
    </source>
</evidence>
<dbReference type="OrthoDB" id="8916154at2759"/>
<organism evidence="4 5">
    <name type="scientific">Liparis tanakae</name>
    <name type="common">Tanaka's snailfish</name>
    <dbReference type="NCBI Taxonomy" id="230148"/>
    <lineage>
        <taxon>Eukaryota</taxon>
        <taxon>Metazoa</taxon>
        <taxon>Chordata</taxon>
        <taxon>Craniata</taxon>
        <taxon>Vertebrata</taxon>
        <taxon>Euteleostomi</taxon>
        <taxon>Actinopterygii</taxon>
        <taxon>Neopterygii</taxon>
        <taxon>Teleostei</taxon>
        <taxon>Neoteleostei</taxon>
        <taxon>Acanthomorphata</taxon>
        <taxon>Eupercaria</taxon>
        <taxon>Perciformes</taxon>
        <taxon>Cottioidei</taxon>
        <taxon>Cottales</taxon>
        <taxon>Liparidae</taxon>
        <taxon>Liparis</taxon>
    </lineage>
</organism>
<dbReference type="EMBL" id="SRLO01002042">
    <property type="protein sequence ID" value="TNN34097.1"/>
    <property type="molecule type" value="Genomic_DNA"/>
</dbReference>
<keyword evidence="2" id="KW-0732">Signal</keyword>
<dbReference type="PROSITE" id="PS50041">
    <property type="entry name" value="C_TYPE_LECTIN_2"/>
    <property type="match status" value="1"/>
</dbReference>
<dbReference type="SMART" id="SM00034">
    <property type="entry name" value="CLECT"/>
    <property type="match status" value="1"/>
</dbReference>
<proteinExistence type="predicted"/>
<dbReference type="InterPro" id="IPR016187">
    <property type="entry name" value="CTDL_fold"/>
</dbReference>
<dbReference type="CDD" id="cd00037">
    <property type="entry name" value="CLECT"/>
    <property type="match status" value="1"/>
</dbReference>
<name>A0A4Z2EYQ2_9TELE</name>
<evidence type="ECO:0000313" key="5">
    <source>
        <dbReference type="Proteomes" id="UP000314294"/>
    </source>
</evidence>
<comment type="caution">
    <text evidence="4">The sequence shown here is derived from an EMBL/GenBank/DDBJ whole genome shotgun (WGS) entry which is preliminary data.</text>
</comment>
<keyword evidence="5" id="KW-1185">Reference proteome</keyword>
<dbReference type="AlphaFoldDB" id="A0A4Z2EYQ2"/>
<dbReference type="Pfam" id="PF00059">
    <property type="entry name" value="Lectin_C"/>
    <property type="match status" value="1"/>
</dbReference>
<dbReference type="PANTHER" id="PTHR45784:SF5">
    <property type="entry name" value="C-TYPE LECTIN DOMAIN FAMILY 20 MEMBER A-RELATED"/>
    <property type="match status" value="1"/>
</dbReference>
<feature type="domain" description="C-type lectin" evidence="3">
    <location>
        <begin position="30"/>
        <end position="135"/>
    </location>
</feature>
<sequence length="297" mass="32689">MTKSCFSGPFLLLFLCGAAPGLGSVVVKEYAYFQSYLTWQEAQEYCSGDLNTSTSADMGYTYSTSDVDYLMMHGYRAWIGLQWVGKEWQWVDGEALTHPLWVQQPLDSDECASIFYPNHGYYGNDCEESFFFFCNTIPGTSSDFIPESKTLAEASKHCVGLGMNLAVLPDHDHVRYAIIPRDFPVWVGVPSEEASGTEFGDWPPGETSAAGDCVAVSSLQRLLSSEPCSAPLPFVCRWDNVVLVRERMAWEAAMEHCRALGHELVSVEPGDDHDYLAGRAAPAGTEAVGRTANSSEL</sequence>
<accession>A0A4Z2EYQ2</accession>
<evidence type="ECO:0000313" key="4">
    <source>
        <dbReference type="EMBL" id="TNN34097.1"/>
    </source>
</evidence>
<evidence type="ECO:0000259" key="3">
    <source>
        <dbReference type="PROSITE" id="PS50041"/>
    </source>
</evidence>
<evidence type="ECO:0000256" key="1">
    <source>
        <dbReference type="SAM" id="MobiDB-lite"/>
    </source>
</evidence>
<dbReference type="PANTHER" id="PTHR45784">
    <property type="entry name" value="C-TYPE LECTIN DOMAIN FAMILY 20 MEMBER A-RELATED"/>
    <property type="match status" value="1"/>
</dbReference>
<feature type="region of interest" description="Disordered" evidence="1">
    <location>
        <begin position="276"/>
        <end position="297"/>
    </location>
</feature>
<reference evidence="4 5" key="1">
    <citation type="submission" date="2019-03" db="EMBL/GenBank/DDBJ databases">
        <title>First draft genome of Liparis tanakae, snailfish: a comprehensive survey of snailfish specific genes.</title>
        <authorList>
            <person name="Kim W."/>
            <person name="Song I."/>
            <person name="Jeong J.-H."/>
            <person name="Kim D."/>
            <person name="Kim S."/>
            <person name="Ryu S."/>
            <person name="Song J.Y."/>
            <person name="Lee S.K."/>
        </authorList>
    </citation>
    <scope>NUCLEOTIDE SEQUENCE [LARGE SCALE GENOMIC DNA]</scope>
    <source>
        <tissue evidence="4">Muscle</tissue>
    </source>
</reference>
<dbReference type="InterPro" id="IPR001304">
    <property type="entry name" value="C-type_lectin-like"/>
</dbReference>
<dbReference type="Gene3D" id="3.10.100.10">
    <property type="entry name" value="Mannose-Binding Protein A, subunit A"/>
    <property type="match status" value="2"/>
</dbReference>
<dbReference type="Proteomes" id="UP000314294">
    <property type="component" value="Unassembled WGS sequence"/>
</dbReference>
<feature type="signal peptide" evidence="2">
    <location>
        <begin position="1"/>
        <end position="23"/>
    </location>
</feature>
<dbReference type="InterPro" id="IPR016186">
    <property type="entry name" value="C-type_lectin-like/link_sf"/>
</dbReference>